<dbReference type="Proteomes" id="UP000009131">
    <property type="component" value="Unassembled WGS sequence"/>
</dbReference>
<evidence type="ECO:0000256" key="3">
    <source>
        <dbReference type="ARBA" id="ARBA00020978"/>
    </source>
</evidence>
<dbReference type="OMA" id="HLWRLME"/>
<accession>G7E5K8</accession>
<keyword evidence="6" id="KW-0333">Golgi apparatus</keyword>
<evidence type="ECO:0000313" key="10">
    <source>
        <dbReference type="Proteomes" id="UP000009131"/>
    </source>
</evidence>
<gene>
    <name evidence="9" type="primary">Mo04801</name>
    <name evidence="9" type="ORF">E5Q_04801</name>
</gene>
<keyword evidence="10" id="KW-1185">Reference proteome</keyword>
<proteinExistence type="inferred from homology"/>
<dbReference type="STRING" id="764103.G7E5K8"/>
<dbReference type="OrthoDB" id="46189at2759"/>
<feature type="region of interest" description="Disordered" evidence="8">
    <location>
        <begin position="156"/>
        <end position="184"/>
    </location>
</feature>
<evidence type="ECO:0000256" key="2">
    <source>
        <dbReference type="ARBA" id="ARBA00006653"/>
    </source>
</evidence>
<dbReference type="Pfam" id="PF08700">
    <property type="entry name" value="VPS51_Exo84_N"/>
    <property type="match status" value="1"/>
</dbReference>
<keyword evidence="7" id="KW-0472">Membrane</keyword>
<dbReference type="PANTHER" id="PTHR31658:SF0">
    <property type="entry name" value="CONSERVED OLIGOMERIC GOLGI COMPLEX SUBUNIT 1"/>
    <property type="match status" value="1"/>
</dbReference>
<keyword evidence="4" id="KW-0813">Transport</keyword>
<protein>
    <recommendedName>
        <fullName evidence="3">Conserved oligomeric Golgi complex subunit 1</fullName>
    </recommendedName>
</protein>
<dbReference type="InParanoid" id="G7E5K8"/>
<dbReference type="HOGENOM" id="CLU_008852_1_0_1"/>
<comment type="caution">
    <text evidence="9">The sequence shown here is derived from an EMBL/GenBank/DDBJ whole genome shotgun (WGS) entry which is preliminary data.</text>
</comment>
<dbReference type="eggNOG" id="KOG2033">
    <property type="taxonomic scope" value="Eukaryota"/>
</dbReference>
<evidence type="ECO:0000256" key="4">
    <source>
        <dbReference type="ARBA" id="ARBA00022448"/>
    </source>
</evidence>
<evidence type="ECO:0000256" key="1">
    <source>
        <dbReference type="ARBA" id="ARBA00004395"/>
    </source>
</evidence>
<evidence type="ECO:0000256" key="8">
    <source>
        <dbReference type="SAM" id="MobiDB-lite"/>
    </source>
</evidence>
<dbReference type="GO" id="GO:0006891">
    <property type="term" value="P:intra-Golgi vesicle-mediated transport"/>
    <property type="evidence" value="ECO:0007669"/>
    <property type="project" value="InterPro"/>
</dbReference>
<dbReference type="AlphaFoldDB" id="G7E5K8"/>
<evidence type="ECO:0000256" key="7">
    <source>
        <dbReference type="ARBA" id="ARBA00023136"/>
    </source>
</evidence>
<sequence>MGMRSASQPMRSVAAGGSSATQTVYGASASAAGDARTAYRPHRRNKPILAERAEDVDLMALANELVQTSQFAPDTTLNPDVAASEDVVDELFVKFRHKDVKRLEIRAKQSAEAKKEELRSMVGERYRDLLSAADSIVRMRKSSHLLLRRVAQVRQNCSPPESGSTKGKQRQLVSPTRPNESEDAKTQSYALAALVKVLLDCPDQIWRCVERHAYLLAARLDALARAVYNHLLHTEAVAFDLQASFPVIERCWDALKEMIPQVIRQAEDSLASQDISDEHLCETLQALTLLQRASPLDVVSTFLARRSNALSETLQASAQTNTESEMRQIAEAVSLLLKTCTQCIAVTQQSSAGAPRFLQAPLDVDLLSSLPAMHLLARYLPDHLKAFAPSLPQGAQDLVRPAVDELLRRWFAHNLDSIRSGAVTSLARIDALQTLAKLNVRLQMLLTQLARAEISHYSASVEQNMTELLGNRAKAIHASHLDAIARAFASSLETTIGKFAPMTDDRFAFYLTARAEIKAAATLTPTDAAQNLQAFKLDLTDRLRGRLSPVDSILAQVEQLAKSAASDVLAWAAAVPPEVQQTSLDLAAIETTCDSIVSSISAAIVQQSDTQVATLLAQLSLAMMNGPVLLQHVLTGAPEPTASSLRDKMLHELEALQRQALASWHSRAVDLAAQTMLRAPFGSDDSPRKASVALLAGLTSLVQSMESLGPFLAAHHAEIGPTLIADLRVAYEKQQSTQPEVQVAFDLAFLAALLGNGKTATQESNPAGARQFAKETRMMFACLIPRSRDSVDLLRSAVQHSSKHELKQALSLVQPGPRFGLLPVGPAILH</sequence>
<name>G7E5K8_MIXOS</name>
<dbReference type="GO" id="GO:0017119">
    <property type="term" value="C:Golgi transport complex"/>
    <property type="evidence" value="ECO:0007669"/>
    <property type="project" value="InterPro"/>
</dbReference>
<dbReference type="InterPro" id="IPR033370">
    <property type="entry name" value="COG1"/>
</dbReference>
<evidence type="ECO:0000256" key="5">
    <source>
        <dbReference type="ARBA" id="ARBA00022927"/>
    </source>
</evidence>
<organism evidence="9 10">
    <name type="scientific">Mixia osmundae (strain CBS 9802 / IAM 14324 / JCM 22182 / KY 12970)</name>
    <dbReference type="NCBI Taxonomy" id="764103"/>
    <lineage>
        <taxon>Eukaryota</taxon>
        <taxon>Fungi</taxon>
        <taxon>Dikarya</taxon>
        <taxon>Basidiomycota</taxon>
        <taxon>Pucciniomycotina</taxon>
        <taxon>Mixiomycetes</taxon>
        <taxon>Mixiales</taxon>
        <taxon>Mixiaceae</taxon>
        <taxon>Mixia</taxon>
    </lineage>
</organism>
<feature type="compositionally biased region" description="Polar residues" evidence="8">
    <location>
        <begin position="156"/>
        <end position="178"/>
    </location>
</feature>
<comment type="similarity">
    <text evidence="2">Belongs to the COG1 family.</text>
</comment>
<evidence type="ECO:0000313" key="9">
    <source>
        <dbReference type="EMBL" id="GAA98118.1"/>
    </source>
</evidence>
<evidence type="ECO:0000256" key="6">
    <source>
        <dbReference type="ARBA" id="ARBA00023034"/>
    </source>
</evidence>
<keyword evidence="5" id="KW-0653">Protein transport</keyword>
<dbReference type="GO" id="GO:0015031">
    <property type="term" value="P:protein transport"/>
    <property type="evidence" value="ECO:0007669"/>
    <property type="project" value="UniProtKB-KW"/>
</dbReference>
<comment type="subcellular location">
    <subcellularLocation>
        <location evidence="1">Golgi apparatus membrane</location>
        <topology evidence="1">Peripheral membrane protein</topology>
    </subcellularLocation>
</comment>
<dbReference type="RefSeq" id="XP_014569347.1">
    <property type="nucleotide sequence ID" value="XM_014713861.1"/>
</dbReference>
<dbReference type="PANTHER" id="PTHR31658">
    <property type="entry name" value="CONSERVED OLIGOMERIC GOLGI COMPLEX SUBUNIT 1"/>
    <property type="match status" value="1"/>
</dbReference>
<reference evidence="9 10" key="1">
    <citation type="journal article" date="2011" name="J. Gen. Appl. Microbiol.">
        <title>Draft genome sequencing of the enigmatic basidiomycete Mixia osmundae.</title>
        <authorList>
            <person name="Nishida H."/>
            <person name="Nagatsuka Y."/>
            <person name="Sugiyama J."/>
        </authorList>
    </citation>
    <scope>NUCLEOTIDE SEQUENCE [LARGE SCALE GENOMIC DNA]</scope>
    <source>
        <strain evidence="10">CBS 9802 / IAM 14324 / JCM 22182 / KY 12970</strain>
    </source>
</reference>
<reference evidence="9 10" key="2">
    <citation type="journal article" date="2012" name="Open Biol.">
        <title>Characteristics of nucleosomes and linker DNA regions on the genome of the basidiomycete Mixia osmundae revealed by mono- and dinucleosome mapping.</title>
        <authorList>
            <person name="Nishida H."/>
            <person name="Kondo S."/>
            <person name="Matsumoto T."/>
            <person name="Suzuki Y."/>
            <person name="Yoshikawa H."/>
            <person name="Taylor T.D."/>
            <person name="Sugiyama J."/>
        </authorList>
    </citation>
    <scope>NUCLEOTIDE SEQUENCE [LARGE SCALE GENOMIC DNA]</scope>
    <source>
        <strain evidence="10">CBS 9802 / IAM 14324 / JCM 22182 / KY 12970</strain>
    </source>
</reference>
<dbReference type="EMBL" id="BABT02000150">
    <property type="protein sequence ID" value="GAA98118.1"/>
    <property type="molecule type" value="Genomic_DNA"/>
</dbReference>
<dbReference type="GO" id="GO:0000139">
    <property type="term" value="C:Golgi membrane"/>
    <property type="evidence" value="ECO:0007669"/>
    <property type="project" value="UniProtKB-SubCell"/>
</dbReference>